<feature type="domain" description="Cupin type-2" evidence="1">
    <location>
        <begin position="59"/>
        <end position="117"/>
    </location>
</feature>
<accession>A0ABV9VTU6</accession>
<sequence>MDDHTTPDLDIVTWAKAEVHDDHTDLRLEHSERPVSLHGAHDATGEALVTNGAVGADIIRLPAGAGFQPHTHPGHHVLTVVAGSGTITYAGRVHETHAGQTYLIEGDVPHAVGAITDHVILAVGSPHKAIDAEDRMAPVPYEEVVTPFGDLTCMICDLHAVAPARLHDVDCEHCPCDDCVGGGDER</sequence>
<name>A0ABV9VTU6_9ACTN</name>
<keyword evidence="3" id="KW-1185">Reference proteome</keyword>
<evidence type="ECO:0000313" key="2">
    <source>
        <dbReference type="EMBL" id="MFC4998352.1"/>
    </source>
</evidence>
<dbReference type="SUPFAM" id="SSF51182">
    <property type="entry name" value="RmlC-like cupins"/>
    <property type="match status" value="1"/>
</dbReference>
<evidence type="ECO:0000313" key="3">
    <source>
        <dbReference type="Proteomes" id="UP001595912"/>
    </source>
</evidence>
<organism evidence="2 3">
    <name type="scientific">Dactylosporangium cerinum</name>
    <dbReference type="NCBI Taxonomy" id="1434730"/>
    <lineage>
        <taxon>Bacteria</taxon>
        <taxon>Bacillati</taxon>
        <taxon>Actinomycetota</taxon>
        <taxon>Actinomycetes</taxon>
        <taxon>Micromonosporales</taxon>
        <taxon>Micromonosporaceae</taxon>
        <taxon>Dactylosporangium</taxon>
    </lineage>
</organism>
<dbReference type="InterPro" id="IPR011051">
    <property type="entry name" value="RmlC_Cupin_sf"/>
</dbReference>
<proteinExistence type="predicted"/>
<protein>
    <submittedName>
        <fullName evidence="2">Cupin domain-containing protein</fullName>
    </submittedName>
</protein>
<dbReference type="InterPro" id="IPR013096">
    <property type="entry name" value="Cupin_2"/>
</dbReference>
<dbReference type="Gene3D" id="2.60.120.10">
    <property type="entry name" value="Jelly Rolls"/>
    <property type="match status" value="1"/>
</dbReference>
<gene>
    <name evidence="2" type="ORF">ACFPIJ_10950</name>
</gene>
<dbReference type="RefSeq" id="WP_380114605.1">
    <property type="nucleotide sequence ID" value="NZ_JBHSIU010000011.1"/>
</dbReference>
<dbReference type="EMBL" id="JBHSIU010000011">
    <property type="protein sequence ID" value="MFC4998352.1"/>
    <property type="molecule type" value="Genomic_DNA"/>
</dbReference>
<dbReference type="Pfam" id="PF07883">
    <property type="entry name" value="Cupin_2"/>
    <property type="match status" value="1"/>
</dbReference>
<reference evidence="3" key="1">
    <citation type="journal article" date="2019" name="Int. J. Syst. Evol. Microbiol.">
        <title>The Global Catalogue of Microorganisms (GCM) 10K type strain sequencing project: providing services to taxonomists for standard genome sequencing and annotation.</title>
        <authorList>
            <consortium name="The Broad Institute Genomics Platform"/>
            <consortium name="The Broad Institute Genome Sequencing Center for Infectious Disease"/>
            <person name="Wu L."/>
            <person name="Ma J."/>
        </authorList>
    </citation>
    <scope>NUCLEOTIDE SEQUENCE [LARGE SCALE GENOMIC DNA]</scope>
    <source>
        <strain evidence="3">CGMCC 4.7152</strain>
    </source>
</reference>
<dbReference type="InterPro" id="IPR014710">
    <property type="entry name" value="RmlC-like_jellyroll"/>
</dbReference>
<comment type="caution">
    <text evidence="2">The sequence shown here is derived from an EMBL/GenBank/DDBJ whole genome shotgun (WGS) entry which is preliminary data.</text>
</comment>
<evidence type="ECO:0000259" key="1">
    <source>
        <dbReference type="Pfam" id="PF07883"/>
    </source>
</evidence>
<dbReference type="Proteomes" id="UP001595912">
    <property type="component" value="Unassembled WGS sequence"/>
</dbReference>